<evidence type="ECO:0000313" key="2">
    <source>
        <dbReference type="Proteomes" id="UP000053660"/>
    </source>
</evidence>
<gene>
    <name evidence="1" type="ORF">OESDEN_24911</name>
</gene>
<feature type="non-terminal residue" evidence="1">
    <location>
        <position position="1"/>
    </location>
</feature>
<name>A0A0B1RQX7_OESDE</name>
<protein>
    <submittedName>
        <fullName evidence="1">Uncharacterized protein</fullName>
    </submittedName>
</protein>
<proteinExistence type="predicted"/>
<dbReference type="AlphaFoldDB" id="A0A0B1RQX7"/>
<dbReference type="OrthoDB" id="5847761at2759"/>
<accession>A0A0B1RQX7</accession>
<dbReference type="Proteomes" id="UP000053660">
    <property type="component" value="Unassembled WGS sequence"/>
</dbReference>
<evidence type="ECO:0000313" key="1">
    <source>
        <dbReference type="EMBL" id="KHJ75473.1"/>
    </source>
</evidence>
<organism evidence="1 2">
    <name type="scientific">Oesophagostomum dentatum</name>
    <name type="common">Nodular worm</name>
    <dbReference type="NCBI Taxonomy" id="61180"/>
    <lineage>
        <taxon>Eukaryota</taxon>
        <taxon>Metazoa</taxon>
        <taxon>Ecdysozoa</taxon>
        <taxon>Nematoda</taxon>
        <taxon>Chromadorea</taxon>
        <taxon>Rhabditida</taxon>
        <taxon>Rhabditina</taxon>
        <taxon>Rhabditomorpha</taxon>
        <taxon>Strongyloidea</taxon>
        <taxon>Strongylidae</taxon>
        <taxon>Oesophagostomum</taxon>
    </lineage>
</organism>
<dbReference type="EMBL" id="KN612713">
    <property type="protein sequence ID" value="KHJ75473.1"/>
    <property type="molecule type" value="Genomic_DNA"/>
</dbReference>
<sequence length="119" mass="13621">LFQIKLSSGSVRSHRLDFLFLPCIDILNPNWKDNPSAAFNSAYKPIVRHVRYKAPRPWSTAVDEVFRSTFQISENISKACQEAGIFDTKKSVITMNEFAVLDEVFGQNLEKEPLKSTRQ</sequence>
<reference evidence="1 2" key="1">
    <citation type="submission" date="2014-03" db="EMBL/GenBank/DDBJ databases">
        <title>Draft genome of the hookworm Oesophagostomum dentatum.</title>
        <authorList>
            <person name="Mitreva M."/>
        </authorList>
    </citation>
    <scope>NUCLEOTIDE SEQUENCE [LARGE SCALE GENOMIC DNA]</scope>
    <source>
        <strain evidence="1 2">OD-Hann</strain>
    </source>
</reference>
<keyword evidence="2" id="KW-1185">Reference proteome</keyword>